<evidence type="ECO:0000256" key="1">
    <source>
        <dbReference type="ARBA" id="ARBA00010923"/>
    </source>
</evidence>
<dbReference type="EMBL" id="JACSQV010000002">
    <property type="protein sequence ID" value="MBD7917480.1"/>
    <property type="molecule type" value="Genomic_DNA"/>
</dbReference>
<proteinExistence type="inferred from homology"/>
<dbReference type="PANTHER" id="PTHR30408:SF12">
    <property type="entry name" value="TYPE I RESTRICTION ENZYME MJAVIII SPECIFICITY SUBUNIT"/>
    <property type="match status" value="1"/>
</dbReference>
<keyword evidence="6" id="KW-1185">Reference proteome</keyword>
<reference evidence="5 6" key="1">
    <citation type="submission" date="2020-08" db="EMBL/GenBank/DDBJ databases">
        <title>A Genomic Blueprint of the Chicken Gut Microbiome.</title>
        <authorList>
            <person name="Gilroy R."/>
            <person name="Ravi A."/>
            <person name="Getino M."/>
            <person name="Pursley I."/>
            <person name="Horton D.L."/>
            <person name="Alikhan N.-F."/>
            <person name="Baker D."/>
            <person name="Gharbi K."/>
            <person name="Hall N."/>
            <person name="Watson M."/>
            <person name="Adriaenssens E.M."/>
            <person name="Foster-Nyarko E."/>
            <person name="Jarju S."/>
            <person name="Secka A."/>
            <person name="Antonio M."/>
            <person name="Oren A."/>
            <person name="Chaudhuri R."/>
            <person name="La Ragione R.M."/>
            <person name="Hildebrand F."/>
            <person name="Pallen M.J."/>
        </authorList>
    </citation>
    <scope>NUCLEOTIDE SEQUENCE [LARGE SCALE GENOMIC DNA]</scope>
    <source>
        <strain evidence="5 6">Sa3CUA2</strain>
    </source>
</reference>
<keyword evidence="5" id="KW-0378">Hydrolase</keyword>
<dbReference type="InterPro" id="IPR044946">
    <property type="entry name" value="Restrct_endonuc_typeI_TRD_sf"/>
</dbReference>
<keyword evidence="3" id="KW-0238">DNA-binding</keyword>
<dbReference type="Pfam" id="PF01420">
    <property type="entry name" value="Methylase_S"/>
    <property type="match status" value="1"/>
</dbReference>
<name>A0ABR8QAN1_9CELL</name>
<evidence type="ECO:0000256" key="2">
    <source>
        <dbReference type="ARBA" id="ARBA00022747"/>
    </source>
</evidence>
<dbReference type="SUPFAM" id="SSF116734">
    <property type="entry name" value="DNA methylase specificity domain"/>
    <property type="match status" value="2"/>
</dbReference>
<keyword evidence="5" id="KW-0540">Nuclease</keyword>
<dbReference type="PANTHER" id="PTHR30408">
    <property type="entry name" value="TYPE-1 RESTRICTION ENZYME ECOKI SPECIFICITY PROTEIN"/>
    <property type="match status" value="1"/>
</dbReference>
<sequence length="382" mass="41801">MIPTVHLGDVATIERAGVDPSDLPPDTRYLGLEHIERGGRIISYETVGAAGLASTKFRFSRDHVLFGKLRPNLGKIARPEFDGVSSTDILPIRPGMRLDRDYLTHYLRQPSVVQYAATRATGANLPRLSPSALAAFEIPLPPIEEQRRIAAILDQAGAIRTKRRQVLAHLDALAESTFHAMFEGEPATATVADIGSSIRTGPFGSQLLHSEFVDEGVAVLGLDNVVGNDFRWGERRFITPAKYERLKRYTVQPGDVLISIMGTTGRCVVVPDGIPTAINTKHICAITADRSRVEPAFLRASFLWHPTSREHLRRQTKGSIMDGLNMGIIKAMPVPTPGLDRQKEYVARVAAVDAQRAVVGRALAADDELFGSLQSRAFQGEL</sequence>
<organism evidence="5 6">
    <name type="scientific">Cellulomonas avistercoris</name>
    <dbReference type="NCBI Taxonomy" id="2762242"/>
    <lineage>
        <taxon>Bacteria</taxon>
        <taxon>Bacillati</taxon>
        <taxon>Actinomycetota</taxon>
        <taxon>Actinomycetes</taxon>
        <taxon>Micrococcales</taxon>
        <taxon>Cellulomonadaceae</taxon>
        <taxon>Cellulomonas</taxon>
    </lineage>
</organism>
<evidence type="ECO:0000313" key="6">
    <source>
        <dbReference type="Proteomes" id="UP000604241"/>
    </source>
</evidence>
<evidence type="ECO:0000256" key="3">
    <source>
        <dbReference type="ARBA" id="ARBA00023125"/>
    </source>
</evidence>
<accession>A0ABR8QAN1</accession>
<feature type="domain" description="Type I restriction modification DNA specificity" evidence="4">
    <location>
        <begin position="53"/>
        <end position="164"/>
    </location>
</feature>
<comment type="caution">
    <text evidence="5">The sequence shown here is derived from an EMBL/GenBank/DDBJ whole genome shotgun (WGS) entry which is preliminary data.</text>
</comment>
<dbReference type="InterPro" id="IPR000055">
    <property type="entry name" value="Restrct_endonuc_typeI_TRD"/>
</dbReference>
<keyword evidence="2" id="KW-0680">Restriction system</keyword>
<dbReference type="GO" id="GO:0004519">
    <property type="term" value="F:endonuclease activity"/>
    <property type="evidence" value="ECO:0007669"/>
    <property type="project" value="UniProtKB-KW"/>
</dbReference>
<comment type="similarity">
    <text evidence="1">Belongs to the type-I restriction system S methylase family.</text>
</comment>
<dbReference type="Gene3D" id="3.90.220.20">
    <property type="entry name" value="DNA methylase specificity domains"/>
    <property type="match status" value="2"/>
</dbReference>
<dbReference type="Proteomes" id="UP000604241">
    <property type="component" value="Unassembled WGS sequence"/>
</dbReference>
<dbReference type="InterPro" id="IPR052021">
    <property type="entry name" value="Type-I_RS_S_subunit"/>
</dbReference>
<keyword evidence="5" id="KW-0255">Endonuclease</keyword>
<evidence type="ECO:0000259" key="4">
    <source>
        <dbReference type="Pfam" id="PF01420"/>
    </source>
</evidence>
<gene>
    <name evidence="5" type="ORF">H9657_04195</name>
</gene>
<evidence type="ECO:0000313" key="5">
    <source>
        <dbReference type="EMBL" id="MBD7917480.1"/>
    </source>
</evidence>
<dbReference type="RefSeq" id="WP_191780602.1">
    <property type="nucleotide sequence ID" value="NZ_JACSQV010000002.1"/>
</dbReference>
<protein>
    <submittedName>
        <fullName evidence="5">Restriction endonuclease subunit S</fullName>
    </submittedName>
</protein>